<reference evidence="1 2" key="1">
    <citation type="submission" date="2016-10" db="EMBL/GenBank/DDBJ databases">
        <authorList>
            <person name="Varghese N."/>
            <person name="Submissions S."/>
        </authorList>
    </citation>
    <scope>NUCLEOTIDE SEQUENCE [LARGE SCALE GENOMIC DNA]</scope>
    <source>
        <strain evidence="1 2">DSM 11449</strain>
    </source>
</reference>
<accession>A0A1H2T8C9</accession>
<proteinExistence type="predicted"/>
<dbReference type="Pfam" id="PF08713">
    <property type="entry name" value="DNA_alkylation"/>
    <property type="match status" value="1"/>
</dbReference>
<dbReference type="EMBL" id="FNND01000002">
    <property type="protein sequence ID" value="SDW39544.1"/>
    <property type="molecule type" value="Genomic_DNA"/>
</dbReference>
<dbReference type="InterPro" id="IPR016024">
    <property type="entry name" value="ARM-type_fold"/>
</dbReference>
<name>A0A1H2T8C9_9FLAO</name>
<dbReference type="Proteomes" id="UP000182771">
    <property type="component" value="Unassembled WGS sequence"/>
</dbReference>
<organism evidence="1 2">
    <name type="scientific">Capnocytophaga granulosa</name>
    <dbReference type="NCBI Taxonomy" id="45242"/>
    <lineage>
        <taxon>Bacteria</taxon>
        <taxon>Pseudomonadati</taxon>
        <taxon>Bacteroidota</taxon>
        <taxon>Flavobacteriia</taxon>
        <taxon>Flavobacteriales</taxon>
        <taxon>Flavobacteriaceae</taxon>
        <taxon>Capnocytophaga</taxon>
    </lineage>
</organism>
<dbReference type="PANTHER" id="PTHR34070:SF1">
    <property type="entry name" value="DNA ALKYLATION REPAIR PROTEIN"/>
    <property type="match status" value="1"/>
</dbReference>
<dbReference type="RefSeq" id="WP_016420298.1">
    <property type="nucleotide sequence ID" value="NZ_FNND01000002.1"/>
</dbReference>
<dbReference type="PANTHER" id="PTHR34070">
    <property type="entry name" value="ARMADILLO-TYPE FOLD"/>
    <property type="match status" value="1"/>
</dbReference>
<dbReference type="InterPro" id="IPR014825">
    <property type="entry name" value="DNA_alkylation"/>
</dbReference>
<dbReference type="SUPFAM" id="SSF48371">
    <property type="entry name" value="ARM repeat"/>
    <property type="match status" value="1"/>
</dbReference>
<keyword evidence="2" id="KW-1185">Reference proteome</keyword>
<dbReference type="GeneID" id="85016201"/>
<dbReference type="AlphaFoldDB" id="A0A1H2T8C9"/>
<dbReference type="OrthoDB" id="9784740at2"/>
<dbReference type="CDD" id="cd06561">
    <property type="entry name" value="AlkD_like"/>
    <property type="match status" value="1"/>
</dbReference>
<comment type="caution">
    <text evidence="1">The sequence shown here is derived from an EMBL/GenBank/DDBJ whole genome shotgun (WGS) entry which is preliminary data.</text>
</comment>
<evidence type="ECO:0000313" key="2">
    <source>
        <dbReference type="Proteomes" id="UP000182771"/>
    </source>
</evidence>
<gene>
    <name evidence="1" type="ORF">SAMN05444420_102102</name>
</gene>
<protein>
    <submittedName>
        <fullName evidence="1">3-methyladenine DNA glycosylase AlkD</fullName>
    </submittedName>
</protein>
<sequence length="233" mass="27055">MPQDSCFTSLLFALQDVPYGDFTHKLIPTLSRERIIGVRLPALRKEAKNLAKQQPEAVALFLNSLPHYYHEENLLHGFLIEQVKAFDQAIAYTEAFLPYIDNWAVCDTFSPKLFLKHPKETYTHILQWLKSSQPYTIRYGIGLLLSNYLDDYFESEMLSLVASIQSDEYYVNMMIAWYLATALAKQYEATLPLIQSQTLSPFVQNKTIQKARESRRISEEVKDFLLQYKLPTL</sequence>
<dbReference type="Gene3D" id="1.25.10.90">
    <property type="match status" value="1"/>
</dbReference>
<evidence type="ECO:0000313" key="1">
    <source>
        <dbReference type="EMBL" id="SDW39544.1"/>
    </source>
</evidence>